<sequence length="290" mass="32029">MAVMFQPWLLLSLFFSVLPFSSCQPQNIETFYPFDIPSPAPEPSITDSPPVLTPLRPPTSPQLLPPPPLPPSLPESSSNDRTIVKAVAATAASTLVIAVFFFFAIKKYVIARRRREKVGDQSSPGGPPPAVVSANEFTRFDGNLKGLIVDENGLDVLYWRKLEEGDMKKDFHKENFHSPRHEEEKEAIQEVPLLRGKSSSSHIKTQPEEDGMDQAMNSRPPPASVSLKTIEEKEPPTQQSTVPPPAYSKQEKPRTTSSSTTNSGEEKSCPATSPTKGRWLGYIFKTTSRA</sequence>
<dbReference type="EMBL" id="CM051402">
    <property type="protein sequence ID" value="KAJ4711197.1"/>
    <property type="molecule type" value="Genomic_DNA"/>
</dbReference>
<reference evidence="1 2" key="1">
    <citation type="journal article" date="2023" name="Science">
        <title>Complex scaffold remodeling in plant triterpene biosynthesis.</title>
        <authorList>
            <person name="De La Pena R."/>
            <person name="Hodgson H."/>
            <person name="Liu J.C."/>
            <person name="Stephenson M.J."/>
            <person name="Martin A.C."/>
            <person name="Owen C."/>
            <person name="Harkess A."/>
            <person name="Leebens-Mack J."/>
            <person name="Jimenez L.E."/>
            <person name="Osbourn A."/>
            <person name="Sattely E.S."/>
        </authorList>
    </citation>
    <scope>NUCLEOTIDE SEQUENCE [LARGE SCALE GENOMIC DNA]</scope>
    <source>
        <strain evidence="2">cv. JPN11</strain>
        <tissue evidence="1">Leaf</tissue>
    </source>
</reference>
<protein>
    <submittedName>
        <fullName evidence="1">Formin-like protein</fullName>
    </submittedName>
</protein>
<accession>A0ACC1XJP5</accession>
<name>A0ACC1XJP5_MELAZ</name>
<keyword evidence="2" id="KW-1185">Reference proteome</keyword>
<proteinExistence type="predicted"/>
<evidence type="ECO:0000313" key="2">
    <source>
        <dbReference type="Proteomes" id="UP001164539"/>
    </source>
</evidence>
<evidence type="ECO:0000313" key="1">
    <source>
        <dbReference type="EMBL" id="KAJ4711197.1"/>
    </source>
</evidence>
<dbReference type="Proteomes" id="UP001164539">
    <property type="component" value="Chromosome 9"/>
</dbReference>
<gene>
    <name evidence="1" type="ORF">OWV82_017256</name>
</gene>
<comment type="caution">
    <text evidence="1">The sequence shown here is derived from an EMBL/GenBank/DDBJ whole genome shotgun (WGS) entry which is preliminary data.</text>
</comment>
<organism evidence="1 2">
    <name type="scientific">Melia azedarach</name>
    <name type="common">Chinaberry tree</name>
    <dbReference type="NCBI Taxonomy" id="155640"/>
    <lineage>
        <taxon>Eukaryota</taxon>
        <taxon>Viridiplantae</taxon>
        <taxon>Streptophyta</taxon>
        <taxon>Embryophyta</taxon>
        <taxon>Tracheophyta</taxon>
        <taxon>Spermatophyta</taxon>
        <taxon>Magnoliopsida</taxon>
        <taxon>eudicotyledons</taxon>
        <taxon>Gunneridae</taxon>
        <taxon>Pentapetalae</taxon>
        <taxon>rosids</taxon>
        <taxon>malvids</taxon>
        <taxon>Sapindales</taxon>
        <taxon>Meliaceae</taxon>
        <taxon>Melia</taxon>
    </lineage>
</organism>